<proteinExistence type="predicted"/>
<dbReference type="Proteomes" id="UP000052268">
    <property type="component" value="Unassembled WGS sequence"/>
</dbReference>
<sequence length="168" mass="19493">MLHSNPDYTPTCAWPEDCTVQWGHGIIPAVPFFEAFPTGTFIRGEGATIAEAEQKAFEKYQRDRACDHLWGRHRPNHSTYTNGAAFCRKCGGFRGSMFREVVILGHWRTPLSRWESDWLAELEGPRDPDFEVHMERKYPGHAESCRKSRRLLRIRKNLFGVEEARIFP</sequence>
<protein>
    <submittedName>
        <fullName evidence="1">Uncharacterized protein</fullName>
    </submittedName>
</protein>
<keyword evidence="2" id="KW-1185">Reference proteome</keyword>
<evidence type="ECO:0000313" key="1">
    <source>
        <dbReference type="EMBL" id="KMS59955.1"/>
    </source>
</evidence>
<gene>
    <name evidence="1" type="ORF">V474_07540</name>
</gene>
<dbReference type="PATRIC" id="fig|1114963.3.peg.403"/>
<evidence type="ECO:0000313" key="2">
    <source>
        <dbReference type="Proteomes" id="UP000052268"/>
    </source>
</evidence>
<reference evidence="1 2" key="1">
    <citation type="journal article" date="2015" name="G3 (Bethesda)">
        <title>Insights into Ongoing Evolution of the Hexachlorocyclohexane Catabolic Pathway from Comparative Genomics of Ten Sphingomonadaceae Strains.</title>
        <authorList>
            <person name="Pearce S.L."/>
            <person name="Oakeshott J.G."/>
            <person name="Pandey G."/>
        </authorList>
    </citation>
    <scope>NUCLEOTIDE SEQUENCE [LARGE SCALE GENOMIC DNA]</scope>
    <source>
        <strain evidence="1 2">LL02</strain>
    </source>
</reference>
<comment type="caution">
    <text evidence="1">The sequence shown here is derived from an EMBL/GenBank/DDBJ whole genome shotgun (WGS) entry which is preliminary data.</text>
</comment>
<dbReference type="AlphaFoldDB" id="A0A0J8B0M8"/>
<dbReference type="EMBL" id="JACU01000002">
    <property type="protein sequence ID" value="KMS59955.1"/>
    <property type="molecule type" value="Genomic_DNA"/>
</dbReference>
<accession>A0A0J8B0M8</accession>
<name>A0A0J8B0M8_9SPHN</name>
<organism evidence="1 2">
    <name type="scientific">Novosphingobium barchaimii LL02</name>
    <dbReference type="NCBI Taxonomy" id="1114963"/>
    <lineage>
        <taxon>Bacteria</taxon>
        <taxon>Pseudomonadati</taxon>
        <taxon>Pseudomonadota</taxon>
        <taxon>Alphaproteobacteria</taxon>
        <taxon>Sphingomonadales</taxon>
        <taxon>Sphingomonadaceae</taxon>
        <taxon>Novosphingobium</taxon>
    </lineage>
</organism>